<keyword evidence="2" id="KW-0472">Membrane</keyword>
<keyword evidence="3" id="KW-0732">Signal</keyword>
<feature type="domain" description="Bacterial Ig-like" evidence="4">
    <location>
        <begin position="564"/>
        <end position="649"/>
    </location>
</feature>
<keyword evidence="2" id="KW-1133">Transmembrane helix</keyword>
<feature type="domain" description="Bacterial Ig-like" evidence="4">
    <location>
        <begin position="387"/>
        <end position="468"/>
    </location>
</feature>
<dbReference type="Pfam" id="PF01436">
    <property type="entry name" value="NHL"/>
    <property type="match status" value="3"/>
</dbReference>
<dbReference type="PANTHER" id="PTHR46388">
    <property type="entry name" value="NHL REPEAT-CONTAINING PROTEIN 2"/>
    <property type="match status" value="1"/>
</dbReference>
<feature type="domain" description="MBG" evidence="5">
    <location>
        <begin position="475"/>
        <end position="550"/>
    </location>
</feature>
<dbReference type="InterPro" id="IPR041286">
    <property type="entry name" value="MBG_2"/>
</dbReference>
<feature type="transmembrane region" description="Helical" evidence="2">
    <location>
        <begin position="732"/>
        <end position="751"/>
    </location>
</feature>
<dbReference type="AlphaFoldDB" id="A0A239MGL4"/>
<dbReference type="Gene3D" id="2.60.40.10">
    <property type="entry name" value="Immunoglobulins"/>
    <property type="match status" value="2"/>
</dbReference>
<evidence type="ECO:0000313" key="7">
    <source>
        <dbReference type="Proteomes" id="UP000198356"/>
    </source>
</evidence>
<keyword evidence="7" id="KW-1185">Reference proteome</keyword>
<gene>
    <name evidence="6" type="ORF">SAMN05421770_11250</name>
</gene>
<dbReference type="Pfam" id="PF18676">
    <property type="entry name" value="MBG_2"/>
    <property type="match status" value="1"/>
</dbReference>
<proteinExistence type="predicted"/>
<dbReference type="OrthoDB" id="128282at2"/>
<evidence type="ECO:0000256" key="3">
    <source>
        <dbReference type="SAM" id="SignalP"/>
    </source>
</evidence>
<feature type="signal peptide" evidence="3">
    <location>
        <begin position="1"/>
        <end position="38"/>
    </location>
</feature>
<evidence type="ECO:0000313" key="6">
    <source>
        <dbReference type="EMBL" id="SNT41640.1"/>
    </source>
</evidence>
<keyword evidence="2" id="KW-0812">Transmembrane</keyword>
<dbReference type="EMBL" id="FZOU01000012">
    <property type="protein sequence ID" value="SNT41640.1"/>
    <property type="molecule type" value="Genomic_DNA"/>
</dbReference>
<dbReference type="InterPro" id="IPR011042">
    <property type="entry name" value="6-blade_b-propeller_TolB-like"/>
</dbReference>
<dbReference type="Pfam" id="PF16640">
    <property type="entry name" value="Big_3_5"/>
    <property type="match status" value="2"/>
</dbReference>
<evidence type="ECO:0000256" key="2">
    <source>
        <dbReference type="SAM" id="Phobius"/>
    </source>
</evidence>
<protein>
    <submittedName>
        <fullName evidence="6">NHL repeat-containing protein</fullName>
    </submittedName>
</protein>
<organism evidence="6 7">
    <name type="scientific">Granulicella rosea</name>
    <dbReference type="NCBI Taxonomy" id="474952"/>
    <lineage>
        <taxon>Bacteria</taxon>
        <taxon>Pseudomonadati</taxon>
        <taxon>Acidobacteriota</taxon>
        <taxon>Terriglobia</taxon>
        <taxon>Terriglobales</taxon>
        <taxon>Acidobacteriaceae</taxon>
        <taxon>Granulicella</taxon>
    </lineage>
</organism>
<feature type="transmembrane region" description="Helical" evidence="2">
    <location>
        <begin position="763"/>
        <end position="782"/>
    </location>
</feature>
<evidence type="ECO:0000259" key="5">
    <source>
        <dbReference type="Pfam" id="PF18676"/>
    </source>
</evidence>
<dbReference type="InterPro" id="IPR032109">
    <property type="entry name" value="Big_3_5"/>
</dbReference>
<dbReference type="Gene3D" id="2.120.10.30">
    <property type="entry name" value="TolB, C-terminal domain"/>
    <property type="match status" value="4"/>
</dbReference>
<sequence>MNTRFLTRSNHSRRLLLARVVVALAVAAAALRGTGAHAQLAPPNGVEATSVPLAAPAGLAYDAAGNLYIASVDQHVVRKVDLKGIITTVAGTGEQGFAGDGGAATSAVLDSPAGVAVDGSGNLFIADTRNQRIREVVAATGVIATIAGTGVRGFSGDGGAAISAAFAGPQALAFDAAGNLYIADTDNHRIRRITGTTITTVAGDGEQTFSGDGGAATSAGLDSPGGLALDAGANLYIGDTHNQRVRVVSAATGIIATFAGTGSKSFSGDAGAATAAALARPRGLAFDAAGKLYIADSDNHRIRAVGAGAISTFAGDGEQGFSGDTGVSSNAALDTPRAAATFGAGTTQSDAFTDAHNSRARAVSSNGVIETVAGLGATVAPTLVLSGANTVVYGTGTLTATFSNQGRTGSGTVTLLEGTATRASATLSGNVATLTLPTLPAGVHSFAASFPGDSADPATASGVFVVTITPAPLLATANAVSVAYGLPIPALSGTLGGGVLSSDAGNVTPVFATTATQGSDAGAYPITVTLTGSAAGNYTVATSGTSGSLTIAAAATTTVLAIDANPAYLGVPVHLTATVSAATAGTSGTPSGAVNFFNGSQQIGFNVPLANGVATLTVSPAVGTQPLSAVYAPSTSPQDWSASTSNTISASILPDPDFQLSTTPSYQTVVPGQSVGYAINVLPLSGSFTGAVGFTVAGLPAGATATFTPASVTPGASSSSTLMTIRTAPVTGLLRLNPAAGAALAVGLLLWPLARRRRYIARLTAALLLCCGSLGALALLSGCGSSNGFFNQPPNNYTLTITATGVNVSGTPIVHTTTVTLNLQ</sequence>
<dbReference type="SUPFAM" id="SSF63829">
    <property type="entry name" value="Calcium-dependent phosphotriesterase"/>
    <property type="match status" value="1"/>
</dbReference>
<keyword evidence="1" id="KW-0677">Repeat</keyword>
<dbReference type="PANTHER" id="PTHR46388:SF2">
    <property type="entry name" value="NHL REPEAT-CONTAINING PROTEIN 2"/>
    <property type="match status" value="1"/>
</dbReference>
<reference evidence="6 7" key="1">
    <citation type="submission" date="2017-06" db="EMBL/GenBank/DDBJ databases">
        <authorList>
            <person name="Kim H.J."/>
            <person name="Triplett B.A."/>
        </authorList>
    </citation>
    <scope>NUCLEOTIDE SEQUENCE [LARGE SCALE GENOMIC DNA]</scope>
    <source>
        <strain evidence="6 7">DSM 18704</strain>
    </source>
</reference>
<accession>A0A239MGL4</accession>
<dbReference type="Proteomes" id="UP000198356">
    <property type="component" value="Unassembled WGS sequence"/>
</dbReference>
<feature type="chain" id="PRO_5012828308" evidence="3">
    <location>
        <begin position="39"/>
        <end position="824"/>
    </location>
</feature>
<evidence type="ECO:0000256" key="1">
    <source>
        <dbReference type="ARBA" id="ARBA00022737"/>
    </source>
</evidence>
<dbReference type="InterPro" id="IPR013783">
    <property type="entry name" value="Ig-like_fold"/>
</dbReference>
<evidence type="ECO:0000259" key="4">
    <source>
        <dbReference type="Pfam" id="PF16640"/>
    </source>
</evidence>
<dbReference type="RefSeq" id="WP_089410328.1">
    <property type="nucleotide sequence ID" value="NZ_FZOU01000012.1"/>
</dbReference>
<dbReference type="InterPro" id="IPR001258">
    <property type="entry name" value="NHL_repeat"/>
</dbReference>
<name>A0A239MGL4_9BACT</name>